<dbReference type="InterPro" id="IPR036047">
    <property type="entry name" value="F-box-like_dom_sf"/>
</dbReference>
<organism evidence="2 3">
    <name type="scientific">Pandoravirus dulcis</name>
    <dbReference type="NCBI Taxonomy" id="1349409"/>
    <lineage>
        <taxon>Viruses</taxon>
        <taxon>Pandoravirus</taxon>
    </lineage>
</organism>
<gene>
    <name evidence="2" type="ORF">pdul_cds_112</name>
</gene>
<accession>S4VP42</accession>
<dbReference type="SUPFAM" id="SSF48403">
    <property type="entry name" value="Ankyrin repeat"/>
    <property type="match status" value="1"/>
</dbReference>
<reference evidence="2 3" key="1">
    <citation type="journal article" date="2013" name="Science">
        <title>Pandoraviruses: amoeba viruses with genomes up to 2.5 Mb reaching that of parasitic eukaryotes.</title>
        <authorList>
            <person name="Philippe N."/>
            <person name="Legendre M."/>
            <person name="Doutre G."/>
            <person name="Coute Y."/>
            <person name="Poirot O."/>
            <person name="Lescot M."/>
            <person name="Arslan D."/>
            <person name="Seltzer V."/>
            <person name="Bertaux L."/>
            <person name="Bruley C."/>
            <person name="Garin J."/>
            <person name="Claverie J.M."/>
            <person name="Abergel C."/>
        </authorList>
    </citation>
    <scope>NUCLEOTIDE SEQUENCE [LARGE SCALE GENOMIC DNA]</scope>
    <source>
        <strain evidence="2">Melbourne</strain>
    </source>
</reference>
<dbReference type="KEGG" id="vg:16512423"/>
<feature type="domain" description="F-box" evidence="1">
    <location>
        <begin position="5"/>
        <end position="47"/>
    </location>
</feature>
<proteinExistence type="predicted"/>
<name>S4VP42_9VIRU</name>
<evidence type="ECO:0000259" key="1">
    <source>
        <dbReference type="SMART" id="SM00256"/>
    </source>
</evidence>
<dbReference type="SUPFAM" id="SSF81383">
    <property type="entry name" value="F-box domain"/>
    <property type="match status" value="1"/>
</dbReference>
<dbReference type="Proteomes" id="UP000201566">
    <property type="component" value="Segment"/>
</dbReference>
<protein>
    <submittedName>
        <fullName evidence="2">Ankyrin repeat domain containing protein</fullName>
    </submittedName>
</protein>
<dbReference type="Gene3D" id="1.25.40.20">
    <property type="entry name" value="Ankyrin repeat-containing domain"/>
    <property type="match status" value="1"/>
</dbReference>
<dbReference type="Pfam" id="PF12937">
    <property type="entry name" value="F-box-like"/>
    <property type="match status" value="1"/>
</dbReference>
<dbReference type="GeneID" id="16512423"/>
<sequence length="337" mass="36704">MDGMLPDELLCLVFAHLPCLVLRSTAMRVCRQWRNVAGDAKAFGRNCLCADDAVAMRRPSRWCDVAAAAGHMRCLVYARCKMSLAWGATTCQLAARNGHLDCLVFAHSNACTLTTAALEAAGANGHLDCLAYAIANVSHTPVADLRYEIMPRACRRAANGGHIDVVRHLCEMGIEPYSTTLSAAASAGHVAVARYLIEERRMPWKPRIIDEAIASNNIDMVRYVVETLDVRPCAAHLRSTCSRHVALYLLGSGIVADKRTARSITQRGWSDAVAVICAQSPCLVNRVALWAIDSGHFRCLECALDAGAATDAKLVRAASNRDRKSMVDLLVRRGFVR</sequence>
<dbReference type="InterPro" id="IPR001810">
    <property type="entry name" value="F-box_dom"/>
</dbReference>
<dbReference type="RefSeq" id="YP_008318686.2">
    <property type="nucleotide sequence ID" value="NC_021858.1"/>
</dbReference>
<dbReference type="EMBL" id="KC977570">
    <property type="protein sequence ID" value="AGO82017.2"/>
    <property type="molecule type" value="Genomic_DNA"/>
</dbReference>
<dbReference type="Gene3D" id="1.20.1280.50">
    <property type="match status" value="1"/>
</dbReference>
<dbReference type="SMART" id="SM00256">
    <property type="entry name" value="FBOX"/>
    <property type="match status" value="1"/>
</dbReference>
<dbReference type="PANTHER" id="PTHR46586:SF3">
    <property type="entry name" value="ANKYRIN REPEAT-CONTAINING PROTEIN"/>
    <property type="match status" value="1"/>
</dbReference>
<evidence type="ECO:0000313" key="3">
    <source>
        <dbReference type="Proteomes" id="UP000201566"/>
    </source>
</evidence>
<evidence type="ECO:0000313" key="2">
    <source>
        <dbReference type="EMBL" id="AGO82017.2"/>
    </source>
</evidence>
<dbReference type="InterPro" id="IPR052050">
    <property type="entry name" value="SecEffector_AnkRepeat"/>
</dbReference>
<dbReference type="InterPro" id="IPR036770">
    <property type="entry name" value="Ankyrin_rpt-contain_sf"/>
</dbReference>
<dbReference type="PANTHER" id="PTHR46586">
    <property type="entry name" value="ANKYRIN REPEAT-CONTAINING PROTEIN"/>
    <property type="match status" value="1"/>
</dbReference>